<keyword evidence="1" id="KW-0472">Membrane</keyword>
<feature type="transmembrane region" description="Helical" evidence="1">
    <location>
        <begin position="32"/>
        <end position="55"/>
    </location>
</feature>
<keyword evidence="1" id="KW-1133">Transmembrane helix</keyword>
<evidence type="ECO:0000313" key="3">
    <source>
        <dbReference type="Proteomes" id="UP001560045"/>
    </source>
</evidence>
<proteinExistence type="predicted"/>
<accession>A0ABV3XA05</accession>
<dbReference type="Proteomes" id="UP001560045">
    <property type="component" value="Unassembled WGS sequence"/>
</dbReference>
<sequence length="81" mass="8432">MADRAHRDEDVVGRRCPAGVGRVVPVSLATEAVVGVVRGVLFAAGYVLSALSAVGDMRSEVAMRRIVTVILAGFRLPGGAR</sequence>
<protein>
    <submittedName>
        <fullName evidence="2">Uncharacterized protein</fullName>
    </submittedName>
</protein>
<organism evidence="2 3">
    <name type="scientific">Geodermatophilus maliterrae</name>
    <dbReference type="NCBI Taxonomy" id="3162531"/>
    <lineage>
        <taxon>Bacteria</taxon>
        <taxon>Bacillati</taxon>
        <taxon>Actinomycetota</taxon>
        <taxon>Actinomycetes</taxon>
        <taxon>Geodermatophilales</taxon>
        <taxon>Geodermatophilaceae</taxon>
        <taxon>Geodermatophilus</taxon>
    </lineage>
</organism>
<comment type="caution">
    <text evidence="2">The sequence shown here is derived from an EMBL/GenBank/DDBJ whole genome shotgun (WGS) entry which is preliminary data.</text>
</comment>
<evidence type="ECO:0000256" key="1">
    <source>
        <dbReference type="SAM" id="Phobius"/>
    </source>
</evidence>
<evidence type="ECO:0000313" key="2">
    <source>
        <dbReference type="EMBL" id="MEX5717382.1"/>
    </source>
</evidence>
<gene>
    <name evidence="2" type="ORF">ABQ292_03245</name>
</gene>
<keyword evidence="3" id="KW-1185">Reference proteome</keyword>
<keyword evidence="1" id="KW-0812">Transmembrane</keyword>
<dbReference type="RefSeq" id="WP_369203154.1">
    <property type="nucleotide sequence ID" value="NZ_JBFNXQ010000005.1"/>
</dbReference>
<reference evidence="2 3" key="1">
    <citation type="submission" date="2024-06" db="EMBL/GenBank/DDBJ databases">
        <title>Draft genome sequence of Geodermatophilus badlandi, a novel member of the Geodermatophilaceae isolated from badland sedimentary rocks in the Red desert, Wyoming, USA.</title>
        <authorList>
            <person name="Ben Tekaya S."/>
            <person name="Nouioui I."/>
            <person name="Flores G.M."/>
            <person name="Shaal M.N."/>
            <person name="Bredoire F."/>
            <person name="Basile F."/>
            <person name="Van Diepen L."/>
            <person name="Ward N.L."/>
        </authorList>
    </citation>
    <scope>NUCLEOTIDE SEQUENCE [LARGE SCALE GENOMIC DNA]</scope>
    <source>
        <strain evidence="2 3">WL48A</strain>
    </source>
</reference>
<name>A0ABV3XA05_9ACTN</name>
<dbReference type="EMBL" id="JBFNXQ010000005">
    <property type="protein sequence ID" value="MEX5717382.1"/>
    <property type="molecule type" value="Genomic_DNA"/>
</dbReference>